<comment type="similarity">
    <text evidence="1 2">Belongs to the calycin superfamily. Lipocalin family.</text>
</comment>
<proteinExistence type="inferred from homology"/>
<dbReference type="EMBL" id="BBLT01000009">
    <property type="protein sequence ID" value="GAL86782.1"/>
    <property type="molecule type" value="Genomic_DNA"/>
</dbReference>
<feature type="transmembrane region" description="Helical" evidence="3">
    <location>
        <begin position="6"/>
        <end position="24"/>
    </location>
</feature>
<dbReference type="eggNOG" id="COG3040">
    <property type="taxonomic scope" value="Bacteria"/>
</dbReference>
<dbReference type="Pfam" id="PF08212">
    <property type="entry name" value="Lipocalin_2"/>
    <property type="match status" value="1"/>
</dbReference>
<keyword evidence="3" id="KW-1133">Transmembrane helix</keyword>
<dbReference type="InterPro" id="IPR022271">
    <property type="entry name" value="Lipocalin_ApoD"/>
</dbReference>
<dbReference type="STRING" id="153721.MYP_4012"/>
<dbReference type="PRINTS" id="PR01171">
    <property type="entry name" value="BCTLIPOCALIN"/>
</dbReference>
<keyword evidence="3" id="KW-0812">Transmembrane</keyword>
<keyword evidence="3" id="KW-0472">Membrane</keyword>
<feature type="domain" description="Lipocalin/cytosolic fatty-acid binding" evidence="4">
    <location>
        <begin position="37"/>
        <end position="175"/>
    </location>
</feature>
<evidence type="ECO:0000313" key="6">
    <source>
        <dbReference type="Proteomes" id="UP000030185"/>
    </source>
</evidence>
<evidence type="ECO:0000256" key="1">
    <source>
        <dbReference type="ARBA" id="ARBA00006889"/>
    </source>
</evidence>
<dbReference type="InterPro" id="IPR002446">
    <property type="entry name" value="Lipocalin_bac"/>
</dbReference>
<dbReference type="CDD" id="cd19438">
    <property type="entry name" value="lipocalin_Blc-like"/>
    <property type="match status" value="1"/>
</dbReference>
<name>A0A098LKE7_9BACT</name>
<dbReference type="SUPFAM" id="SSF50814">
    <property type="entry name" value="Lipocalins"/>
    <property type="match status" value="1"/>
</dbReference>
<dbReference type="PIRSF" id="PIRSF036893">
    <property type="entry name" value="Lipocalin_ApoD"/>
    <property type="match status" value="1"/>
</dbReference>
<dbReference type="PROSITE" id="PS00213">
    <property type="entry name" value="LIPOCALIN"/>
    <property type="match status" value="1"/>
</dbReference>
<dbReference type="Proteomes" id="UP000030185">
    <property type="component" value="Unassembled WGS sequence"/>
</dbReference>
<evidence type="ECO:0000256" key="3">
    <source>
        <dbReference type="SAM" id="Phobius"/>
    </source>
</evidence>
<evidence type="ECO:0000259" key="4">
    <source>
        <dbReference type="Pfam" id="PF08212"/>
    </source>
</evidence>
<dbReference type="GO" id="GO:0006950">
    <property type="term" value="P:response to stress"/>
    <property type="evidence" value="ECO:0007669"/>
    <property type="project" value="UniProtKB-ARBA"/>
</dbReference>
<dbReference type="PANTHER" id="PTHR10612:SF34">
    <property type="entry name" value="APOLIPOPROTEIN D"/>
    <property type="match status" value="1"/>
</dbReference>
<evidence type="ECO:0000256" key="2">
    <source>
        <dbReference type="PIRNR" id="PIRNR036893"/>
    </source>
</evidence>
<dbReference type="InterPro" id="IPR047202">
    <property type="entry name" value="Lipocalin_Blc-like_dom"/>
</dbReference>
<sequence length="185" mass="21194">METEINWRSVIGGAVAGAILGYLMRRRPAPIKVERKIDLNRYQGRWYEIAAIPSKFEKGCINVTSEYSLQKDGTFNIVNECRVIESGNLKKSFGKAILKDPVTNSKFKLKFRGPFKRDYQILSVGNEYEYALAGDQSRKRLWILSRKPVLSKNIVDQLIDKAKNEGFDIGKIVFIKHNHLNEPCN</sequence>
<keyword evidence="6" id="KW-1185">Reference proteome</keyword>
<dbReference type="InterPro" id="IPR012674">
    <property type="entry name" value="Calycin"/>
</dbReference>
<keyword evidence="5" id="KW-0449">Lipoprotein</keyword>
<accession>A0A098LKE7</accession>
<organism evidence="5 6">
    <name type="scientific">Sporocytophaga myxococcoides</name>
    <dbReference type="NCBI Taxonomy" id="153721"/>
    <lineage>
        <taxon>Bacteria</taxon>
        <taxon>Pseudomonadati</taxon>
        <taxon>Bacteroidota</taxon>
        <taxon>Cytophagia</taxon>
        <taxon>Cytophagales</taxon>
        <taxon>Cytophagaceae</taxon>
        <taxon>Sporocytophaga</taxon>
    </lineage>
</organism>
<dbReference type="RefSeq" id="WP_052430363.1">
    <property type="nucleotide sequence ID" value="NZ_BBLT01000009.1"/>
</dbReference>
<evidence type="ECO:0000313" key="5">
    <source>
        <dbReference type="EMBL" id="GAL86782.1"/>
    </source>
</evidence>
<gene>
    <name evidence="5" type="ORF">MYP_4012</name>
</gene>
<reference evidence="5 6" key="1">
    <citation type="submission" date="2014-09" db="EMBL/GenBank/DDBJ databases">
        <title>Sporocytophaga myxococcoides PG-01 genome sequencing.</title>
        <authorList>
            <person name="Liu L."/>
            <person name="Gao P.J."/>
            <person name="Chen G.J."/>
            <person name="Wang L.S."/>
        </authorList>
    </citation>
    <scope>NUCLEOTIDE SEQUENCE [LARGE SCALE GENOMIC DNA]</scope>
    <source>
        <strain evidence="5 6">PG-01</strain>
    </source>
</reference>
<protein>
    <submittedName>
        <fullName evidence="5">Outer membrane lipoprotein</fullName>
    </submittedName>
</protein>
<dbReference type="InterPro" id="IPR022272">
    <property type="entry name" value="Lipocalin_CS"/>
</dbReference>
<dbReference type="AlphaFoldDB" id="A0A098LKE7"/>
<dbReference type="PANTHER" id="PTHR10612">
    <property type="entry name" value="APOLIPOPROTEIN D"/>
    <property type="match status" value="1"/>
</dbReference>
<dbReference type="Gene3D" id="2.40.128.20">
    <property type="match status" value="1"/>
</dbReference>
<dbReference type="InterPro" id="IPR000566">
    <property type="entry name" value="Lipocln_cytosolic_FA-bd_dom"/>
</dbReference>
<comment type="caution">
    <text evidence="5">The sequence shown here is derived from an EMBL/GenBank/DDBJ whole genome shotgun (WGS) entry which is preliminary data.</text>
</comment>
<dbReference type="OrthoDB" id="594739at2"/>